<feature type="transmembrane region" description="Helical" evidence="1">
    <location>
        <begin position="43"/>
        <end position="62"/>
    </location>
</feature>
<keyword evidence="3" id="KW-1185">Reference proteome</keyword>
<dbReference type="PATRIC" id="fig|314722.6.peg.507"/>
<dbReference type="AlphaFoldDB" id="A0A0E3Z010"/>
<dbReference type="KEGG" id="psuw:WQ53_02445"/>
<feature type="transmembrane region" description="Helical" evidence="1">
    <location>
        <begin position="101"/>
        <end position="121"/>
    </location>
</feature>
<proteinExistence type="predicted"/>
<evidence type="ECO:0000313" key="2">
    <source>
        <dbReference type="EMBL" id="AKC85788.1"/>
    </source>
</evidence>
<feature type="transmembrane region" description="Helical" evidence="1">
    <location>
        <begin position="69"/>
        <end position="89"/>
    </location>
</feature>
<keyword evidence="1" id="KW-0812">Transmembrane</keyword>
<dbReference type="RefSeq" id="WP_052630073.1">
    <property type="nucleotide sequence ID" value="NZ_CP011144.1"/>
</dbReference>
<accession>A0A0E3Z010</accession>
<sequence>MSEVSTLRLLLLRGMYLLIAVGLGLTLWPSILFPTGTAADPHSVIRALLGGLSLMCLLGLRYPLRMLPLLLFELAWKVIWVVATALPAWRAGTLDAYGSETLFACLMGVVLVPLALPWGYVWRHYVLARGEPWRARVRPLP</sequence>
<feature type="transmembrane region" description="Helical" evidence="1">
    <location>
        <begin position="12"/>
        <end position="31"/>
    </location>
</feature>
<dbReference type="EMBL" id="CP011144">
    <property type="protein sequence ID" value="AKC85788.1"/>
    <property type="molecule type" value="Genomic_DNA"/>
</dbReference>
<keyword evidence="1" id="KW-0472">Membrane</keyword>
<evidence type="ECO:0008006" key="4">
    <source>
        <dbReference type="Google" id="ProtNLM"/>
    </source>
</evidence>
<dbReference type="OrthoDB" id="5998965at2"/>
<protein>
    <recommendedName>
        <fullName evidence="4">Transmembrane protein</fullName>
    </recommendedName>
</protein>
<evidence type="ECO:0000256" key="1">
    <source>
        <dbReference type="SAM" id="Phobius"/>
    </source>
</evidence>
<keyword evidence="1" id="KW-1133">Transmembrane helix</keyword>
<organism evidence="2 3">
    <name type="scientific">Pseudoxanthomonas suwonensis</name>
    <dbReference type="NCBI Taxonomy" id="314722"/>
    <lineage>
        <taxon>Bacteria</taxon>
        <taxon>Pseudomonadati</taxon>
        <taxon>Pseudomonadota</taxon>
        <taxon>Gammaproteobacteria</taxon>
        <taxon>Lysobacterales</taxon>
        <taxon>Lysobacteraceae</taxon>
        <taxon>Pseudoxanthomonas</taxon>
    </lineage>
</organism>
<name>A0A0E3Z010_9GAMM</name>
<gene>
    <name evidence="2" type="ORF">WQ53_02445</name>
</gene>
<reference evidence="2 3" key="1">
    <citation type="journal article" date="2015" name="Genome Announc.">
        <title>Complete Genome Sequence of Pseudoxanthomonas suwonensis Strain J1, a Cellulose-Degrading Bacterium Isolated from Leaf- and Wood-Enriched Soil.</title>
        <authorList>
            <person name="Hou L."/>
            <person name="Jiang J."/>
            <person name="Xu Z."/>
            <person name="Zhou Y."/>
            <person name="Leung F.C."/>
        </authorList>
    </citation>
    <scope>NUCLEOTIDE SEQUENCE [LARGE SCALE GENOMIC DNA]</scope>
    <source>
        <strain evidence="2 3">J1</strain>
    </source>
</reference>
<evidence type="ECO:0000313" key="3">
    <source>
        <dbReference type="Proteomes" id="UP000033067"/>
    </source>
</evidence>
<dbReference type="Proteomes" id="UP000033067">
    <property type="component" value="Chromosome"/>
</dbReference>